<reference evidence="3" key="1">
    <citation type="journal article" date="2020" name="Nat. Commun.">
        <title>Genome assembly of wild tea tree DASZ reveals pedigree and selection history of tea varieties.</title>
        <authorList>
            <person name="Zhang W."/>
            <person name="Zhang Y."/>
            <person name="Qiu H."/>
            <person name="Guo Y."/>
            <person name="Wan H."/>
            <person name="Zhang X."/>
            <person name="Scossa F."/>
            <person name="Alseekh S."/>
            <person name="Zhang Q."/>
            <person name="Wang P."/>
            <person name="Xu L."/>
            <person name="Schmidt M.H."/>
            <person name="Jia X."/>
            <person name="Li D."/>
            <person name="Zhu A."/>
            <person name="Guo F."/>
            <person name="Chen W."/>
            <person name="Ni D."/>
            <person name="Usadel B."/>
            <person name="Fernie A.R."/>
            <person name="Wen W."/>
        </authorList>
    </citation>
    <scope>NUCLEOTIDE SEQUENCE [LARGE SCALE GENOMIC DNA]</scope>
    <source>
        <strain evidence="3">cv. G240</strain>
    </source>
</reference>
<accession>A0A7J7G7Y2</accession>
<evidence type="ECO:0000256" key="1">
    <source>
        <dbReference type="SAM" id="Phobius"/>
    </source>
</evidence>
<feature type="transmembrane region" description="Helical" evidence="1">
    <location>
        <begin position="35"/>
        <end position="55"/>
    </location>
</feature>
<organism evidence="2 3">
    <name type="scientific">Camellia sinensis</name>
    <name type="common">Tea plant</name>
    <name type="synonym">Thea sinensis</name>
    <dbReference type="NCBI Taxonomy" id="4442"/>
    <lineage>
        <taxon>Eukaryota</taxon>
        <taxon>Viridiplantae</taxon>
        <taxon>Streptophyta</taxon>
        <taxon>Embryophyta</taxon>
        <taxon>Tracheophyta</taxon>
        <taxon>Spermatophyta</taxon>
        <taxon>Magnoliopsida</taxon>
        <taxon>eudicotyledons</taxon>
        <taxon>Gunneridae</taxon>
        <taxon>Pentapetalae</taxon>
        <taxon>asterids</taxon>
        <taxon>Ericales</taxon>
        <taxon>Theaceae</taxon>
        <taxon>Camellia</taxon>
    </lineage>
</organism>
<keyword evidence="1" id="KW-1133">Transmembrane helix</keyword>
<evidence type="ECO:0000313" key="3">
    <source>
        <dbReference type="Proteomes" id="UP000593564"/>
    </source>
</evidence>
<evidence type="ECO:0000313" key="2">
    <source>
        <dbReference type="EMBL" id="KAF5935444.1"/>
    </source>
</evidence>
<proteinExistence type="predicted"/>
<keyword evidence="1" id="KW-0812">Transmembrane</keyword>
<name>A0A7J7G7Y2_CAMSI</name>
<reference evidence="2 3" key="2">
    <citation type="submission" date="2020-07" db="EMBL/GenBank/DDBJ databases">
        <title>Genome assembly of wild tea tree DASZ reveals pedigree and selection history of tea varieties.</title>
        <authorList>
            <person name="Zhang W."/>
        </authorList>
    </citation>
    <scope>NUCLEOTIDE SEQUENCE [LARGE SCALE GENOMIC DNA]</scope>
    <source>
        <strain evidence="3">cv. G240</strain>
        <tissue evidence="2">Leaf</tissue>
    </source>
</reference>
<protein>
    <submittedName>
        <fullName evidence="2">Uncharacterized protein</fullName>
    </submittedName>
</protein>
<dbReference type="Proteomes" id="UP000593564">
    <property type="component" value="Unassembled WGS sequence"/>
</dbReference>
<dbReference type="AlphaFoldDB" id="A0A7J7G7Y2"/>
<feature type="transmembrane region" description="Helical" evidence="1">
    <location>
        <begin position="76"/>
        <end position="96"/>
    </location>
</feature>
<comment type="caution">
    <text evidence="2">The sequence shown here is derived from an EMBL/GenBank/DDBJ whole genome shotgun (WGS) entry which is preliminary data.</text>
</comment>
<dbReference type="EMBL" id="JACBKZ010000013">
    <property type="protein sequence ID" value="KAF5935444.1"/>
    <property type="molecule type" value="Genomic_DNA"/>
</dbReference>
<sequence>MGYTSLSMCDKQNNHSFPKTMEKENSESCPMLNRIFYLFVCLCIPFPLFIAEIKIMSAVHCGLNSFQNQKRFSLHVFFDMVLCILQIRWVLFFSVVPSCTTYFGCLFRRSCSMKV</sequence>
<keyword evidence="1" id="KW-0472">Membrane</keyword>
<gene>
    <name evidence="2" type="ORF">HYC85_026573</name>
</gene>
<keyword evidence="3" id="KW-1185">Reference proteome</keyword>